<protein>
    <submittedName>
        <fullName evidence="2">Uncharacterized protein</fullName>
    </submittedName>
</protein>
<dbReference type="Proteomes" id="UP000816034">
    <property type="component" value="Unassembled WGS sequence"/>
</dbReference>
<name>A0AA88H403_NAELO</name>
<accession>A0AA88H403</accession>
<keyword evidence="1" id="KW-0472">Membrane</keyword>
<dbReference type="AlphaFoldDB" id="A0AA88H403"/>
<dbReference type="RefSeq" id="XP_044555987.1">
    <property type="nucleotide sequence ID" value="XM_044693431.1"/>
</dbReference>
<evidence type="ECO:0000256" key="1">
    <source>
        <dbReference type="SAM" id="Phobius"/>
    </source>
</evidence>
<gene>
    <name evidence="2" type="ORF">C9374_003857</name>
</gene>
<sequence length="135" mass="15504">MTHKHILIVSGLCEICFAISLGWYLAMSIANRSKKTASPPLFNFRRVVQAHIDFILMGMLQMIVASVTSELSIPNWVVYIYVFGSWANAFSFLIFAVSESYVQYMSVKIYSVISFLSLTIAYPFFAYQYIHQYLL</sequence>
<dbReference type="EMBL" id="PYSW02000001">
    <property type="protein sequence ID" value="KAG2394093.1"/>
    <property type="molecule type" value="Genomic_DNA"/>
</dbReference>
<evidence type="ECO:0000313" key="2">
    <source>
        <dbReference type="EMBL" id="KAG2394093.1"/>
    </source>
</evidence>
<feature type="transmembrane region" description="Helical" evidence="1">
    <location>
        <begin position="6"/>
        <end position="26"/>
    </location>
</feature>
<proteinExistence type="predicted"/>
<feature type="transmembrane region" description="Helical" evidence="1">
    <location>
        <begin position="47"/>
        <end position="64"/>
    </location>
</feature>
<keyword evidence="3" id="KW-1185">Reference proteome</keyword>
<feature type="transmembrane region" description="Helical" evidence="1">
    <location>
        <begin position="109"/>
        <end position="130"/>
    </location>
</feature>
<feature type="transmembrane region" description="Helical" evidence="1">
    <location>
        <begin position="76"/>
        <end position="97"/>
    </location>
</feature>
<organism evidence="2 3">
    <name type="scientific">Naegleria lovaniensis</name>
    <name type="common">Amoeba</name>
    <dbReference type="NCBI Taxonomy" id="51637"/>
    <lineage>
        <taxon>Eukaryota</taxon>
        <taxon>Discoba</taxon>
        <taxon>Heterolobosea</taxon>
        <taxon>Tetramitia</taxon>
        <taxon>Eutetramitia</taxon>
        <taxon>Vahlkampfiidae</taxon>
        <taxon>Naegleria</taxon>
    </lineage>
</organism>
<keyword evidence="1" id="KW-1133">Transmembrane helix</keyword>
<reference evidence="2 3" key="1">
    <citation type="journal article" date="2018" name="BMC Genomics">
        <title>The genome of Naegleria lovaniensis, the basis for a comparative approach to unravel pathogenicity factors of the human pathogenic amoeba N. fowleri.</title>
        <authorList>
            <person name="Liechti N."/>
            <person name="Schurch N."/>
            <person name="Bruggmann R."/>
            <person name="Wittwer M."/>
        </authorList>
    </citation>
    <scope>NUCLEOTIDE SEQUENCE [LARGE SCALE GENOMIC DNA]</scope>
    <source>
        <strain evidence="2 3">ATCC 30569</strain>
    </source>
</reference>
<dbReference type="GeneID" id="68096312"/>
<comment type="caution">
    <text evidence="2">The sequence shown here is derived from an EMBL/GenBank/DDBJ whole genome shotgun (WGS) entry which is preliminary data.</text>
</comment>
<keyword evidence="1" id="KW-0812">Transmembrane</keyword>
<evidence type="ECO:0000313" key="3">
    <source>
        <dbReference type="Proteomes" id="UP000816034"/>
    </source>
</evidence>